<dbReference type="Proteomes" id="UP000886124">
    <property type="component" value="Unassembled WGS sequence"/>
</dbReference>
<feature type="chain" id="PRO_5030995115" evidence="2">
    <location>
        <begin position="19"/>
        <end position="772"/>
    </location>
</feature>
<dbReference type="InterPro" id="IPR013517">
    <property type="entry name" value="FG-GAP"/>
</dbReference>
<dbReference type="Pfam" id="PF13860">
    <property type="entry name" value="FlgD_ig"/>
    <property type="match status" value="1"/>
</dbReference>
<dbReference type="EMBL" id="DROD01000682">
    <property type="protein sequence ID" value="HHJ53673.1"/>
    <property type="molecule type" value="Genomic_DNA"/>
</dbReference>
<evidence type="ECO:0000313" key="4">
    <source>
        <dbReference type="EMBL" id="HHJ53673.1"/>
    </source>
</evidence>
<name>A0A7V5PR13_CALAY</name>
<dbReference type="PANTHER" id="PTHR44103">
    <property type="entry name" value="PROPROTEIN CONVERTASE P"/>
    <property type="match status" value="1"/>
</dbReference>
<reference evidence="4" key="1">
    <citation type="journal article" date="2020" name="mSystems">
        <title>Genome- and Community-Level Interaction Insights into Carbon Utilization and Element Cycling Functions of Hydrothermarchaeota in Hydrothermal Sediment.</title>
        <authorList>
            <person name="Zhou Z."/>
            <person name="Liu Y."/>
            <person name="Xu W."/>
            <person name="Pan J."/>
            <person name="Luo Z.H."/>
            <person name="Li M."/>
        </authorList>
    </citation>
    <scope>NUCLEOTIDE SEQUENCE [LARGE SCALE GENOMIC DNA]</scope>
    <source>
        <strain evidence="4">HyVt-527</strain>
    </source>
</reference>
<protein>
    <submittedName>
        <fullName evidence="4">T9SS type A sorting domain-containing protein</fullName>
    </submittedName>
</protein>
<evidence type="ECO:0000256" key="2">
    <source>
        <dbReference type="SAM" id="SignalP"/>
    </source>
</evidence>
<dbReference type="NCBIfam" id="TIGR04183">
    <property type="entry name" value="Por_Secre_tail"/>
    <property type="match status" value="1"/>
</dbReference>
<keyword evidence="1 2" id="KW-0732">Signal</keyword>
<dbReference type="Pfam" id="PF13517">
    <property type="entry name" value="FG-GAP_3"/>
    <property type="match status" value="2"/>
</dbReference>
<dbReference type="InterPro" id="IPR025965">
    <property type="entry name" value="FlgD/Vpr_Ig-like"/>
</dbReference>
<dbReference type="PANTHER" id="PTHR44103:SF1">
    <property type="entry name" value="PROPROTEIN CONVERTASE P"/>
    <property type="match status" value="1"/>
</dbReference>
<gene>
    <name evidence="4" type="ORF">ENJ89_10795</name>
</gene>
<evidence type="ECO:0000256" key="1">
    <source>
        <dbReference type="ARBA" id="ARBA00022729"/>
    </source>
</evidence>
<dbReference type="InterPro" id="IPR026444">
    <property type="entry name" value="Secre_tail"/>
</dbReference>
<dbReference type="Gene3D" id="2.130.10.130">
    <property type="entry name" value="Integrin alpha, N-terminal"/>
    <property type="match status" value="2"/>
</dbReference>
<proteinExistence type="predicted"/>
<feature type="signal peptide" evidence="2">
    <location>
        <begin position="1"/>
        <end position="18"/>
    </location>
</feature>
<dbReference type="Gene3D" id="2.60.40.4070">
    <property type="match status" value="1"/>
</dbReference>
<dbReference type="Gene3D" id="2.60.40.10">
    <property type="entry name" value="Immunoglobulins"/>
    <property type="match status" value="1"/>
</dbReference>
<organism evidence="4">
    <name type="scientific">Caldithrix abyssi</name>
    <dbReference type="NCBI Taxonomy" id="187145"/>
    <lineage>
        <taxon>Bacteria</taxon>
        <taxon>Pseudomonadati</taxon>
        <taxon>Calditrichota</taxon>
        <taxon>Calditrichia</taxon>
        <taxon>Calditrichales</taxon>
        <taxon>Calditrichaceae</taxon>
        <taxon>Caldithrix</taxon>
    </lineage>
</organism>
<dbReference type="SUPFAM" id="SSF69318">
    <property type="entry name" value="Integrin alpha N-terminal domain"/>
    <property type="match status" value="2"/>
</dbReference>
<dbReference type="InterPro" id="IPR028994">
    <property type="entry name" value="Integrin_alpha_N"/>
</dbReference>
<dbReference type="InterPro" id="IPR013783">
    <property type="entry name" value="Ig-like_fold"/>
</dbReference>
<comment type="caution">
    <text evidence="4">The sequence shown here is derived from an EMBL/GenBank/DDBJ whole genome shotgun (WGS) entry which is preliminary data.</text>
</comment>
<evidence type="ECO:0000259" key="3">
    <source>
        <dbReference type="Pfam" id="PF13860"/>
    </source>
</evidence>
<feature type="domain" description="FlgD/Vpr Ig-like" evidence="3">
    <location>
        <begin position="708"/>
        <end position="759"/>
    </location>
</feature>
<dbReference type="AlphaFoldDB" id="A0A7V5PR13"/>
<accession>A0A7V5PR13</accession>
<sequence length="772" mass="85004">MNVRIPIFILLITVYALAQDPITWTKHVISDNIEKAKKHVVTDINQDGYLDVVCTANPEGSTGTEDPTKPNVLLYLNDGNQSFTEYVIAYSFLEARGIGAGDLNSDGYPDIAVGNRNYDSTLVWFENPTTGYNQEWIRHSLGAGAPLNYVVHIVDVNEDGIPDILDGYGDAADGGGTAGDYIRWFENDGQSTPTFTEHNIINYPTPSGITTADFDGDSDLDICADCWLSYTNPSPVTDEDLRWWSQEAGNTWSLSEIIKTSYGGIGLDAADMDDDGDQDIIGAGWKAQTFDWWANDGSGNFGSSIHTIASGVTYPRHVAAADMDGDADMDIVTCADNANTVSWFENDGNQNFTQHDLSTDFTYAYYVTPTDLDGDGDQDVVATAQDKMETGGSIQGQVAWWENDLAEERIIAAGDPAAESFNNSKLIIDYDNGYTGGMTSVFFNHGKNTHRQNVNASLHHIAVSGYYTIVSHAGTYSATIDFYYSGISEWSAISNENDLRVCYWDENSGTNGEWVILNPGNQTVFAADDYIRVTGVASQLQKYSLFTLGSISADNSLPVELASAKARATDHAIELSWTTASEVANLGFEIWRKKDGNNQFELLSSYLSDPDLQGLGNSSVGRDYQFIDYDVEPGQSYDYVLYDVSYAGVKSRLRRFNVDFIPSGVSRLVDGTLPDRLTLANNFPNPFNAVTNIEFTIPQNDSGMNPASIRLEIYNMNGQKIRTLFAGALAAGSYRLRWDGKNDRGQEVVSGSYVYSLRTNNRFLVRRMTLLK</sequence>